<evidence type="ECO:0000313" key="1">
    <source>
        <dbReference type="EMBL" id="STD15082.1"/>
    </source>
</evidence>
<organism evidence="1 2">
    <name type="scientific">Enterobacter asburiae</name>
    <dbReference type="NCBI Taxonomy" id="61645"/>
    <lineage>
        <taxon>Bacteria</taxon>
        <taxon>Pseudomonadati</taxon>
        <taxon>Pseudomonadota</taxon>
        <taxon>Gammaproteobacteria</taxon>
        <taxon>Enterobacterales</taxon>
        <taxon>Enterobacteriaceae</taxon>
        <taxon>Enterobacter</taxon>
        <taxon>Enterobacter cloacae complex</taxon>
    </lineage>
</organism>
<dbReference type="EMBL" id="UFYI01000003">
    <property type="protein sequence ID" value="STD15082.1"/>
    <property type="molecule type" value="Genomic_DNA"/>
</dbReference>
<evidence type="ECO:0000313" key="2">
    <source>
        <dbReference type="Proteomes" id="UP000255163"/>
    </source>
</evidence>
<dbReference type="RefSeq" id="WP_059347894.1">
    <property type="nucleotide sequence ID" value="NZ_CP011866.1"/>
</dbReference>
<protein>
    <submittedName>
        <fullName evidence="1">Uncharacterized protein</fullName>
    </submittedName>
</protein>
<name>A0A376EVZ2_ENTAS</name>
<sequence>MDKSLTLLDLFKHGTATWSAVSSFIVVLCGVVGIWIAFIAINNYKNAGEGKIGISKPIFQTIIASLMVAVARFIPILSDTLNNKAAAFTPQSLLSDIPTTDPMGLGLAFTSVLLFVQMLGAIAIFRGFLILYAAAGKGEGIGKAWAHMVGGVLAVNIQLTIATVASTFYPGVDLSFLGF</sequence>
<proteinExistence type="predicted"/>
<gene>
    <name evidence="1" type="ORF">NCTC12123_00028</name>
</gene>
<dbReference type="AlphaFoldDB" id="A0A376EVZ2"/>
<dbReference type="Proteomes" id="UP000255163">
    <property type="component" value="Unassembled WGS sequence"/>
</dbReference>
<accession>A0A376EVZ2</accession>
<reference evidence="1 2" key="1">
    <citation type="submission" date="2018-06" db="EMBL/GenBank/DDBJ databases">
        <authorList>
            <consortium name="Pathogen Informatics"/>
            <person name="Doyle S."/>
        </authorList>
    </citation>
    <scope>NUCLEOTIDE SEQUENCE [LARGE SCALE GENOMIC DNA]</scope>
    <source>
        <strain evidence="1 2">NCTC12123</strain>
    </source>
</reference>